<dbReference type="EMBL" id="JAPKHW010000004">
    <property type="protein sequence ID" value="MCX4145052.1"/>
    <property type="molecule type" value="Genomic_DNA"/>
</dbReference>
<name>A0ABT3U8H8_9BURK</name>
<evidence type="ECO:0000313" key="2">
    <source>
        <dbReference type="Proteomes" id="UP001209412"/>
    </source>
</evidence>
<evidence type="ECO:0000313" key="1">
    <source>
        <dbReference type="EMBL" id="MCX4145052.1"/>
    </source>
</evidence>
<organism evidence="1 2">
    <name type="scientific">Paraburkholderia madseniana</name>
    <dbReference type="NCBI Taxonomy" id="2599607"/>
    <lineage>
        <taxon>Bacteria</taxon>
        <taxon>Pseudomonadati</taxon>
        <taxon>Pseudomonadota</taxon>
        <taxon>Betaproteobacteria</taxon>
        <taxon>Burkholderiales</taxon>
        <taxon>Burkholderiaceae</taxon>
        <taxon>Paraburkholderia</taxon>
    </lineage>
</organism>
<keyword evidence="2" id="KW-1185">Reference proteome</keyword>
<accession>A0ABT3U8H8</accession>
<dbReference type="Proteomes" id="UP001209412">
    <property type="component" value="Unassembled WGS sequence"/>
</dbReference>
<dbReference type="RefSeq" id="WP_266257065.1">
    <property type="nucleotide sequence ID" value="NZ_JAMXWF010000004.1"/>
</dbReference>
<proteinExistence type="predicted"/>
<evidence type="ECO:0008006" key="3">
    <source>
        <dbReference type="Google" id="ProtNLM"/>
    </source>
</evidence>
<protein>
    <recommendedName>
        <fullName evidence="3">LysR family transcriptional regulator</fullName>
    </recommendedName>
</protein>
<gene>
    <name evidence="1" type="ORF">OSB80_06615</name>
</gene>
<sequence length="41" mass="4631">MTTIVQSFSERYPDVNISLLERDSLTIAKSLADACLRRCDV</sequence>
<comment type="caution">
    <text evidence="1">The sequence shown here is derived from an EMBL/GenBank/DDBJ whole genome shotgun (WGS) entry which is preliminary data.</text>
</comment>
<reference evidence="1 2" key="1">
    <citation type="submission" date="2022-11" db="EMBL/GenBank/DDBJ databases">
        <title>PHB producers.</title>
        <authorList>
            <person name="Besaury L."/>
        </authorList>
    </citation>
    <scope>NUCLEOTIDE SEQUENCE [LARGE SCALE GENOMIC DNA]</scope>
    <source>
        <strain evidence="1 2">SEWS6</strain>
    </source>
</reference>